<evidence type="ECO:0000313" key="2">
    <source>
        <dbReference type="Proteomes" id="UP000054567"/>
    </source>
</evidence>
<gene>
    <name evidence="1" type="ORF">CPAG_07143</name>
</gene>
<dbReference type="AlphaFoldDB" id="A0A0J6IG89"/>
<dbReference type="EMBL" id="DS268112">
    <property type="protein sequence ID" value="KMM70832.1"/>
    <property type="molecule type" value="Genomic_DNA"/>
</dbReference>
<reference evidence="1 2" key="1">
    <citation type="submission" date="2007-06" db="EMBL/GenBank/DDBJ databases">
        <title>The Genome Sequence of Coccidioides posadasii RMSCC_3488.</title>
        <authorList>
            <consortium name="Coccidioides Genome Resources Consortium"/>
            <consortium name="The Broad Institute Genome Sequencing Platform"/>
            <person name="Henn M.R."/>
            <person name="Sykes S."/>
            <person name="Young S."/>
            <person name="Jaffe D."/>
            <person name="Berlin A."/>
            <person name="Alvarez P."/>
            <person name="Butler J."/>
            <person name="Gnerre S."/>
            <person name="Grabherr M."/>
            <person name="Mauceli E."/>
            <person name="Brockman W."/>
            <person name="Kodira C."/>
            <person name="Alvarado L."/>
            <person name="Zeng Q."/>
            <person name="Crawford M."/>
            <person name="Antoine C."/>
            <person name="Devon K."/>
            <person name="Galgiani J."/>
            <person name="Orsborn K."/>
            <person name="Lewis M.L."/>
            <person name="Nusbaum C."/>
            <person name="Galagan J."/>
            <person name="Birren B."/>
        </authorList>
    </citation>
    <scope>NUCLEOTIDE SEQUENCE [LARGE SCALE GENOMIC DNA]</scope>
    <source>
        <strain evidence="1 2">RMSCC 3488</strain>
    </source>
</reference>
<name>A0A0J6IG89_COCPO</name>
<protein>
    <submittedName>
        <fullName evidence="1">Uncharacterized protein</fullName>
    </submittedName>
</protein>
<sequence length="135" mass="15262">MPSPALVCSLAWEIDRDPHLFKSVDSYDEGGRPLMVGYRRLDLEAWPRSEEEKTDRMRTPALQPGYSALDRSSTFELFWQLALAVYLIRVSEKQNDTPGCLDNPSRSKCPVAPQLVARTVKPSSTVRKIQGHSPF</sequence>
<organism evidence="1 2">
    <name type="scientific">Coccidioides posadasii RMSCC 3488</name>
    <dbReference type="NCBI Taxonomy" id="454284"/>
    <lineage>
        <taxon>Eukaryota</taxon>
        <taxon>Fungi</taxon>
        <taxon>Dikarya</taxon>
        <taxon>Ascomycota</taxon>
        <taxon>Pezizomycotina</taxon>
        <taxon>Eurotiomycetes</taxon>
        <taxon>Eurotiomycetidae</taxon>
        <taxon>Onygenales</taxon>
        <taxon>Onygenaceae</taxon>
        <taxon>Coccidioides</taxon>
    </lineage>
</organism>
<dbReference type="Proteomes" id="UP000054567">
    <property type="component" value="Unassembled WGS sequence"/>
</dbReference>
<reference evidence="2" key="3">
    <citation type="journal article" date="2010" name="Genome Res.">
        <title>Population genomic sequencing of Coccidioides fungi reveals recent hybridization and transposon control.</title>
        <authorList>
            <person name="Neafsey D.E."/>
            <person name="Barker B.M."/>
            <person name="Sharpton T.J."/>
            <person name="Stajich J.E."/>
            <person name="Park D.J."/>
            <person name="Whiston E."/>
            <person name="Hung C.-Y."/>
            <person name="McMahan C."/>
            <person name="White J."/>
            <person name="Sykes S."/>
            <person name="Heiman D."/>
            <person name="Young S."/>
            <person name="Zeng Q."/>
            <person name="Abouelleil A."/>
            <person name="Aftuck L."/>
            <person name="Bessette D."/>
            <person name="Brown A."/>
            <person name="FitzGerald M."/>
            <person name="Lui A."/>
            <person name="Macdonald J.P."/>
            <person name="Priest M."/>
            <person name="Orbach M.J."/>
            <person name="Galgiani J.N."/>
            <person name="Kirkland T.N."/>
            <person name="Cole G.T."/>
            <person name="Birren B.W."/>
            <person name="Henn M.R."/>
            <person name="Taylor J.W."/>
            <person name="Rounsley S.D."/>
        </authorList>
    </citation>
    <scope>NUCLEOTIDE SEQUENCE [LARGE SCALE GENOMIC DNA]</scope>
    <source>
        <strain evidence="2">RMSCC 3488</strain>
    </source>
</reference>
<proteinExistence type="predicted"/>
<reference evidence="2" key="2">
    <citation type="journal article" date="2009" name="Genome Res.">
        <title>Comparative genomic analyses of the human fungal pathogens Coccidioides and their relatives.</title>
        <authorList>
            <person name="Sharpton T.J."/>
            <person name="Stajich J.E."/>
            <person name="Rounsley S.D."/>
            <person name="Gardner M.J."/>
            <person name="Wortman J.R."/>
            <person name="Jordar V.S."/>
            <person name="Maiti R."/>
            <person name="Kodira C.D."/>
            <person name="Neafsey D.E."/>
            <person name="Zeng Q."/>
            <person name="Hung C.-Y."/>
            <person name="McMahan C."/>
            <person name="Muszewska A."/>
            <person name="Grynberg M."/>
            <person name="Mandel M.A."/>
            <person name="Kellner E.M."/>
            <person name="Barker B.M."/>
            <person name="Galgiani J.N."/>
            <person name="Orbach M.J."/>
            <person name="Kirkland T.N."/>
            <person name="Cole G.T."/>
            <person name="Henn M.R."/>
            <person name="Birren B.W."/>
            <person name="Taylor J.W."/>
        </authorList>
    </citation>
    <scope>NUCLEOTIDE SEQUENCE [LARGE SCALE GENOMIC DNA]</scope>
    <source>
        <strain evidence="2">RMSCC 3488</strain>
    </source>
</reference>
<evidence type="ECO:0000313" key="1">
    <source>
        <dbReference type="EMBL" id="KMM70832.1"/>
    </source>
</evidence>
<accession>A0A0J6IG89</accession>
<dbReference type="VEuPathDB" id="FungiDB:CPAG_07143"/>